<name>A0ABS2HNF1_9VIBR</name>
<sequence length="575" mass="61435">MDLKTITYLVVGATFALYIGIAIWARAGSTKEFYVAGGGVHPIANGMATAADWMSAASFISMAGLIAFMGYGGSVFLMGWTGGYVLLALLLAPYLRKFGKFTVPEFVGERFYSKTARIVAVVCLIIASVTYVIGQMKGVGVAFGRFLEVDYDTGLLIGMCIVFMYAVMGGMKGITYTQIAQYCVLILAYTIPAIFISLQLTGHALPQIGLGSTMVGTDVYLLDRLDQVVTELGFTEYTTHVRGDTLNMFVYTMSLMIGTAGLPHVIIRFFTVPKVRDARTSAGWALVFIAILYTTAPAVAAMARLNLMDTVNPAPGQHLVYDERPDWFKNWEKTGLLGFDDKNGDGNINYTSSAATNELKVDNDIMVLANPEIAKLPNWVIALVAAGGLAAALSTAAGLLLAISSAISHDLIKGVINPNISEKKELLASRISMAVAIAVAGYLGLNPPGFAAGTVALAFGLAASSIFPVLMMGIFSKNINKEGAIAGMIAGISITLFYVFQHKGILFISDWTYLESWGSNWFLGIEPNAFGAIGAVFNFLVAFLVSKVTAETPQEVKDLVEHVRVPAGAGDAVDH</sequence>
<evidence type="ECO:0000256" key="9">
    <source>
        <dbReference type="SAM" id="Phobius"/>
    </source>
</evidence>
<keyword evidence="6 9" id="KW-1133">Transmembrane helix</keyword>
<feature type="transmembrane region" description="Helical" evidence="9">
    <location>
        <begin position="451"/>
        <end position="471"/>
    </location>
</feature>
<evidence type="ECO:0000313" key="10">
    <source>
        <dbReference type="EMBL" id="MBM7037733.1"/>
    </source>
</evidence>
<evidence type="ECO:0000313" key="11">
    <source>
        <dbReference type="Proteomes" id="UP000809621"/>
    </source>
</evidence>
<dbReference type="NCBIfam" id="TIGR03648">
    <property type="entry name" value="Na_symport_lg"/>
    <property type="match status" value="1"/>
</dbReference>
<feature type="transmembrane region" description="Helical" evidence="9">
    <location>
        <begin position="77"/>
        <end position="95"/>
    </location>
</feature>
<keyword evidence="11" id="KW-1185">Reference proteome</keyword>
<evidence type="ECO:0000256" key="6">
    <source>
        <dbReference type="ARBA" id="ARBA00022989"/>
    </source>
</evidence>
<feature type="transmembrane region" description="Helical" evidence="9">
    <location>
        <begin position="521"/>
        <end position="545"/>
    </location>
</feature>
<dbReference type="PROSITE" id="PS50283">
    <property type="entry name" value="NA_SOLUT_SYMP_3"/>
    <property type="match status" value="1"/>
</dbReference>
<dbReference type="InterPro" id="IPR050277">
    <property type="entry name" value="Sodium:Solute_Symporter"/>
</dbReference>
<feature type="transmembrane region" description="Helical" evidence="9">
    <location>
        <begin position="53"/>
        <end position="71"/>
    </location>
</feature>
<dbReference type="Pfam" id="PF00474">
    <property type="entry name" value="SSF"/>
    <property type="match status" value="2"/>
</dbReference>
<evidence type="ECO:0000256" key="5">
    <source>
        <dbReference type="ARBA" id="ARBA00022847"/>
    </source>
</evidence>
<evidence type="ECO:0000256" key="2">
    <source>
        <dbReference type="ARBA" id="ARBA00006434"/>
    </source>
</evidence>
<feature type="transmembrane region" description="Helical" evidence="9">
    <location>
        <begin position="6"/>
        <end position="25"/>
    </location>
</feature>
<dbReference type="InterPro" id="IPR038377">
    <property type="entry name" value="Na/Glc_symporter_sf"/>
</dbReference>
<dbReference type="InterPro" id="IPR019899">
    <property type="entry name" value="Na/solute_symporter_VC_2705"/>
</dbReference>
<dbReference type="Gene3D" id="1.20.1730.10">
    <property type="entry name" value="Sodium/glucose cotransporter"/>
    <property type="match status" value="1"/>
</dbReference>
<dbReference type="PANTHER" id="PTHR48086">
    <property type="entry name" value="SODIUM/PROLINE SYMPORTER-RELATED"/>
    <property type="match status" value="1"/>
</dbReference>
<comment type="subcellular location">
    <subcellularLocation>
        <location evidence="1">Membrane</location>
        <topology evidence="1">Multi-pass membrane protein</topology>
    </subcellularLocation>
</comment>
<dbReference type="EMBL" id="JAFEUM010000006">
    <property type="protein sequence ID" value="MBM7037733.1"/>
    <property type="molecule type" value="Genomic_DNA"/>
</dbReference>
<feature type="transmembrane region" description="Helical" evidence="9">
    <location>
        <begin position="248"/>
        <end position="270"/>
    </location>
</feature>
<feature type="transmembrane region" description="Helical" evidence="9">
    <location>
        <begin position="379"/>
        <end position="407"/>
    </location>
</feature>
<organism evidence="10 11">
    <name type="scientific">Vibrio ulleungensis</name>
    <dbReference type="NCBI Taxonomy" id="2807619"/>
    <lineage>
        <taxon>Bacteria</taxon>
        <taxon>Pseudomonadati</taxon>
        <taxon>Pseudomonadota</taxon>
        <taxon>Gammaproteobacteria</taxon>
        <taxon>Vibrionales</taxon>
        <taxon>Vibrionaceae</taxon>
        <taxon>Vibrio</taxon>
    </lineage>
</organism>
<feature type="transmembrane region" description="Helical" evidence="9">
    <location>
        <begin position="483"/>
        <end position="501"/>
    </location>
</feature>
<comment type="similarity">
    <text evidence="2 8">Belongs to the sodium:solute symporter (SSF) (TC 2.A.21) family.</text>
</comment>
<reference evidence="10 11" key="1">
    <citation type="submission" date="2021-02" db="EMBL/GenBank/DDBJ databases">
        <authorList>
            <person name="Park J.-S."/>
        </authorList>
    </citation>
    <scope>NUCLEOTIDE SEQUENCE [LARGE SCALE GENOMIC DNA]</scope>
    <source>
        <strain evidence="10 11">188UL20-2</strain>
    </source>
</reference>
<feature type="transmembrane region" description="Helical" evidence="9">
    <location>
        <begin position="282"/>
        <end position="303"/>
    </location>
</feature>
<evidence type="ECO:0000256" key="3">
    <source>
        <dbReference type="ARBA" id="ARBA00022448"/>
    </source>
</evidence>
<dbReference type="Proteomes" id="UP000809621">
    <property type="component" value="Unassembled WGS sequence"/>
</dbReference>
<protein>
    <submittedName>
        <fullName evidence="10">Cation acetate symporter</fullName>
    </submittedName>
</protein>
<comment type="caution">
    <text evidence="10">The sequence shown here is derived from an EMBL/GenBank/DDBJ whole genome shotgun (WGS) entry which is preliminary data.</text>
</comment>
<keyword evidence="7 9" id="KW-0472">Membrane</keyword>
<feature type="transmembrane region" description="Helical" evidence="9">
    <location>
        <begin position="427"/>
        <end position="445"/>
    </location>
</feature>
<dbReference type="RefSeq" id="WP_205159239.1">
    <property type="nucleotide sequence ID" value="NZ_JAFEUM010000006.1"/>
</dbReference>
<feature type="transmembrane region" description="Helical" evidence="9">
    <location>
        <begin position="153"/>
        <end position="170"/>
    </location>
</feature>
<keyword evidence="5" id="KW-0769">Symport</keyword>
<evidence type="ECO:0000256" key="7">
    <source>
        <dbReference type="ARBA" id="ARBA00023136"/>
    </source>
</evidence>
<keyword evidence="4 9" id="KW-0812">Transmembrane</keyword>
<dbReference type="InterPro" id="IPR001734">
    <property type="entry name" value="Na/solute_symporter"/>
</dbReference>
<dbReference type="CDD" id="cd11480">
    <property type="entry name" value="SLC5sbd_u4"/>
    <property type="match status" value="1"/>
</dbReference>
<accession>A0ABS2HNF1</accession>
<evidence type="ECO:0000256" key="4">
    <source>
        <dbReference type="ARBA" id="ARBA00022692"/>
    </source>
</evidence>
<evidence type="ECO:0000256" key="8">
    <source>
        <dbReference type="RuleBase" id="RU362091"/>
    </source>
</evidence>
<feature type="transmembrane region" description="Helical" evidence="9">
    <location>
        <begin position="116"/>
        <end position="133"/>
    </location>
</feature>
<keyword evidence="3" id="KW-0813">Transport</keyword>
<proteinExistence type="inferred from homology"/>
<gene>
    <name evidence="10" type="ORF">JQC93_15095</name>
</gene>
<dbReference type="PANTHER" id="PTHR48086:SF5">
    <property type="entry name" value="NA(+):SOLUTE SYMPORTER (SSF FAMILY)"/>
    <property type="match status" value="1"/>
</dbReference>
<evidence type="ECO:0000256" key="1">
    <source>
        <dbReference type="ARBA" id="ARBA00004141"/>
    </source>
</evidence>
<feature type="transmembrane region" description="Helical" evidence="9">
    <location>
        <begin position="182"/>
        <end position="200"/>
    </location>
</feature>